<gene>
    <name evidence="4" type="ORF">AUL39_03760</name>
</gene>
<dbReference type="SUPFAM" id="SSF52091">
    <property type="entry name" value="SpoIIaa-like"/>
    <property type="match status" value="1"/>
</dbReference>
<evidence type="ECO:0000313" key="5">
    <source>
        <dbReference type="Proteomes" id="UP000054078"/>
    </source>
</evidence>
<dbReference type="NCBIfam" id="TIGR00377">
    <property type="entry name" value="ant_ant_sig"/>
    <property type="match status" value="1"/>
</dbReference>
<dbReference type="Gene3D" id="3.30.750.24">
    <property type="entry name" value="STAS domain"/>
    <property type="match status" value="1"/>
</dbReference>
<evidence type="ECO:0000256" key="2">
    <source>
        <dbReference type="RuleBase" id="RU003749"/>
    </source>
</evidence>
<comment type="similarity">
    <text evidence="1 2">Belongs to the anti-sigma-factor antagonist family.</text>
</comment>
<name>A0A100YXD7_TRASO</name>
<dbReference type="EMBL" id="LOJF01000001">
    <property type="protein sequence ID" value="KUH59437.1"/>
    <property type="molecule type" value="Genomic_DNA"/>
</dbReference>
<dbReference type="CDD" id="cd07043">
    <property type="entry name" value="STAS_anti-anti-sigma_factors"/>
    <property type="match status" value="1"/>
</dbReference>
<dbReference type="Pfam" id="PF01740">
    <property type="entry name" value="STAS"/>
    <property type="match status" value="1"/>
</dbReference>
<reference evidence="4 5" key="1">
    <citation type="submission" date="2015-12" db="EMBL/GenBank/DDBJ databases">
        <title>Draft Genome Sequence of Olsenella scatoligenes SK9K4T; a Producer of 3-Methylindole- (skatole) and 4-Methylphenol- (p-cresol) Isolated from Pig Feces.</title>
        <authorList>
            <person name="Li X."/>
            <person name="Borg B."/>
            <person name="Canibe N."/>
        </authorList>
    </citation>
    <scope>NUCLEOTIDE SEQUENCE [LARGE SCALE GENOMIC DNA]</scope>
    <source>
        <strain evidence="4 5">SK9K4</strain>
    </source>
</reference>
<accession>A0A100YXD7</accession>
<dbReference type="PANTHER" id="PTHR33495:SF2">
    <property type="entry name" value="ANTI-SIGMA FACTOR ANTAGONIST TM_1081-RELATED"/>
    <property type="match status" value="1"/>
</dbReference>
<dbReference type="InterPro" id="IPR036513">
    <property type="entry name" value="STAS_dom_sf"/>
</dbReference>
<evidence type="ECO:0000259" key="3">
    <source>
        <dbReference type="PROSITE" id="PS50801"/>
    </source>
</evidence>
<dbReference type="STRING" id="1299998.AUL39_03760"/>
<feature type="domain" description="STAS" evidence="3">
    <location>
        <begin position="3"/>
        <end position="106"/>
    </location>
</feature>
<evidence type="ECO:0000256" key="1">
    <source>
        <dbReference type="ARBA" id="ARBA00009013"/>
    </source>
</evidence>
<proteinExistence type="inferred from homology"/>
<dbReference type="PANTHER" id="PTHR33495">
    <property type="entry name" value="ANTI-SIGMA FACTOR ANTAGONIST TM_1081-RELATED-RELATED"/>
    <property type="match status" value="1"/>
</dbReference>
<dbReference type="GO" id="GO:0043856">
    <property type="term" value="F:anti-sigma factor antagonist activity"/>
    <property type="evidence" value="ECO:0007669"/>
    <property type="project" value="InterPro"/>
</dbReference>
<evidence type="ECO:0000313" key="4">
    <source>
        <dbReference type="EMBL" id="KUH59437.1"/>
    </source>
</evidence>
<dbReference type="OrthoDB" id="9793697at2"/>
<dbReference type="RefSeq" id="WP_059053738.1">
    <property type="nucleotide sequence ID" value="NZ_JAZHSO010000015.1"/>
</dbReference>
<dbReference type="InterPro" id="IPR002645">
    <property type="entry name" value="STAS_dom"/>
</dbReference>
<dbReference type="InterPro" id="IPR003658">
    <property type="entry name" value="Anti-sigma_ant"/>
</dbReference>
<comment type="caution">
    <text evidence="4">The sequence shown here is derived from an EMBL/GenBank/DDBJ whole genome shotgun (WGS) entry which is preliminary data.</text>
</comment>
<dbReference type="PROSITE" id="PS50801">
    <property type="entry name" value="STAS"/>
    <property type="match status" value="1"/>
</dbReference>
<protein>
    <recommendedName>
        <fullName evidence="2">Anti-sigma factor antagonist</fullName>
    </recommendedName>
</protein>
<dbReference type="AlphaFoldDB" id="A0A100YXD7"/>
<dbReference type="Proteomes" id="UP000054078">
    <property type="component" value="Unassembled WGS sequence"/>
</dbReference>
<organism evidence="4 5">
    <name type="scientific">Tractidigestivibacter scatoligenes</name>
    <name type="common">Olsenella scatoligenes</name>
    <dbReference type="NCBI Taxonomy" id="1299998"/>
    <lineage>
        <taxon>Bacteria</taxon>
        <taxon>Bacillati</taxon>
        <taxon>Actinomycetota</taxon>
        <taxon>Coriobacteriia</taxon>
        <taxon>Coriobacteriales</taxon>
        <taxon>Atopobiaceae</taxon>
        <taxon>Tractidigestivibacter</taxon>
    </lineage>
</organism>
<sequence length="106" mass="10864">MSINISTTSTEGGCRVAVSGEVDVSNASALRDVLDEQLSSGEGMLAIDLADVPYIDSTGIGVLVGAAHRAKDLGRSLSVERPQRNVARVLSLLGVGADLNVTGAQQ</sequence>
<keyword evidence="5" id="KW-1185">Reference proteome</keyword>